<dbReference type="Proteomes" id="UP001321760">
    <property type="component" value="Unassembled WGS sequence"/>
</dbReference>
<comment type="caution">
    <text evidence="7">The sequence shown here is derived from an EMBL/GenBank/DDBJ whole genome shotgun (WGS) entry which is preliminary data.</text>
</comment>
<sequence length="331" mass="37559">MTTTPPSPSPSLTPTSPLHILPHILLPLLLVLGYFPPPFRFRAPLFLVLLAICQWGCTASPWPPNEGTTRALRYGLSSSWIFVLPTVERIVMHTPERDFFRVEDDDDDESVKKRKREGVKEWSFAKLWRGVRLVCTPRGVGWNIGGRMQFEVAEAVGVGLGVNGVEEWPPLFGSVFDCYTTVGVWGRFWHQYIRQPCLGFSRYFVELLHVPRRSSLAYLIHLTNAFLTSTFFHVLSVGAVAGGYYPLQSLIADMSIFFMIQTVGAAVEGTRRERVAQVVMPAIYRILGHIWVICWFFVTSFWFVRAYAGVRMQDWRLPYSVLGGLLGVPNE</sequence>
<keyword evidence="4 5" id="KW-0472">Membrane</keyword>
<accession>A0AAV9G828</accession>
<evidence type="ECO:0000256" key="5">
    <source>
        <dbReference type="SAM" id="Phobius"/>
    </source>
</evidence>
<comment type="subcellular location">
    <subcellularLocation>
        <location evidence="1">Membrane</location>
        <topology evidence="1">Multi-pass membrane protein</topology>
    </subcellularLocation>
</comment>
<keyword evidence="2 5" id="KW-0812">Transmembrane</keyword>
<name>A0AAV9G828_9PEZI</name>
<evidence type="ECO:0000259" key="6">
    <source>
        <dbReference type="Pfam" id="PF13813"/>
    </source>
</evidence>
<feature type="transmembrane region" description="Helical" evidence="5">
    <location>
        <begin position="20"/>
        <end position="36"/>
    </location>
</feature>
<dbReference type="InterPro" id="IPR032805">
    <property type="entry name" value="Wax_synthase_dom"/>
</dbReference>
<dbReference type="AlphaFoldDB" id="A0AAV9G828"/>
<proteinExistence type="predicted"/>
<evidence type="ECO:0000256" key="2">
    <source>
        <dbReference type="ARBA" id="ARBA00022692"/>
    </source>
</evidence>
<protein>
    <submittedName>
        <fullName evidence="7">Membrane bound O-acyl transferase family-domain-containing protein</fullName>
    </submittedName>
</protein>
<keyword evidence="7" id="KW-0808">Transferase</keyword>
<reference evidence="7" key="1">
    <citation type="journal article" date="2023" name="Mol. Phylogenet. Evol.">
        <title>Genome-scale phylogeny and comparative genomics of the fungal order Sordariales.</title>
        <authorList>
            <person name="Hensen N."/>
            <person name="Bonometti L."/>
            <person name="Westerberg I."/>
            <person name="Brannstrom I.O."/>
            <person name="Guillou S."/>
            <person name="Cros-Aarteil S."/>
            <person name="Calhoun S."/>
            <person name="Haridas S."/>
            <person name="Kuo A."/>
            <person name="Mondo S."/>
            <person name="Pangilinan J."/>
            <person name="Riley R."/>
            <person name="LaButti K."/>
            <person name="Andreopoulos B."/>
            <person name="Lipzen A."/>
            <person name="Chen C."/>
            <person name="Yan M."/>
            <person name="Daum C."/>
            <person name="Ng V."/>
            <person name="Clum A."/>
            <person name="Steindorff A."/>
            <person name="Ohm R.A."/>
            <person name="Martin F."/>
            <person name="Silar P."/>
            <person name="Natvig D.O."/>
            <person name="Lalanne C."/>
            <person name="Gautier V."/>
            <person name="Ament-Velasquez S.L."/>
            <person name="Kruys A."/>
            <person name="Hutchinson M.I."/>
            <person name="Powell A.J."/>
            <person name="Barry K."/>
            <person name="Miller A.N."/>
            <person name="Grigoriev I.V."/>
            <person name="Debuchy R."/>
            <person name="Gladieux P."/>
            <person name="Hiltunen Thoren M."/>
            <person name="Johannesson H."/>
        </authorList>
    </citation>
    <scope>NUCLEOTIDE SEQUENCE</scope>
    <source>
        <strain evidence="7">PSN243</strain>
    </source>
</reference>
<feature type="transmembrane region" description="Helical" evidence="5">
    <location>
        <begin position="250"/>
        <end position="270"/>
    </location>
</feature>
<dbReference type="GO" id="GO:0016020">
    <property type="term" value="C:membrane"/>
    <property type="evidence" value="ECO:0007669"/>
    <property type="project" value="UniProtKB-SubCell"/>
</dbReference>
<keyword evidence="3 5" id="KW-1133">Transmembrane helix</keyword>
<evidence type="ECO:0000256" key="3">
    <source>
        <dbReference type="ARBA" id="ARBA00022989"/>
    </source>
</evidence>
<dbReference type="Pfam" id="PF13813">
    <property type="entry name" value="MBOAT_2"/>
    <property type="match status" value="1"/>
</dbReference>
<gene>
    <name evidence="7" type="ORF">QBC34DRAFT_309111</name>
</gene>
<dbReference type="GO" id="GO:0016740">
    <property type="term" value="F:transferase activity"/>
    <property type="evidence" value="ECO:0007669"/>
    <property type="project" value="UniProtKB-KW"/>
</dbReference>
<organism evidence="7 8">
    <name type="scientific">Podospora aff. communis PSN243</name>
    <dbReference type="NCBI Taxonomy" id="3040156"/>
    <lineage>
        <taxon>Eukaryota</taxon>
        <taxon>Fungi</taxon>
        <taxon>Dikarya</taxon>
        <taxon>Ascomycota</taxon>
        <taxon>Pezizomycotina</taxon>
        <taxon>Sordariomycetes</taxon>
        <taxon>Sordariomycetidae</taxon>
        <taxon>Sordariales</taxon>
        <taxon>Podosporaceae</taxon>
        <taxon>Podospora</taxon>
    </lineage>
</organism>
<feature type="transmembrane region" description="Helical" evidence="5">
    <location>
        <begin position="216"/>
        <end position="244"/>
    </location>
</feature>
<evidence type="ECO:0000256" key="4">
    <source>
        <dbReference type="ARBA" id="ARBA00023136"/>
    </source>
</evidence>
<evidence type="ECO:0000313" key="7">
    <source>
        <dbReference type="EMBL" id="KAK4444332.1"/>
    </source>
</evidence>
<keyword evidence="8" id="KW-1185">Reference proteome</keyword>
<feature type="domain" description="Wax synthase" evidence="6">
    <location>
        <begin position="168"/>
        <end position="240"/>
    </location>
</feature>
<evidence type="ECO:0000256" key="1">
    <source>
        <dbReference type="ARBA" id="ARBA00004141"/>
    </source>
</evidence>
<reference evidence="7" key="2">
    <citation type="submission" date="2023-05" db="EMBL/GenBank/DDBJ databases">
        <authorList>
            <consortium name="Lawrence Berkeley National Laboratory"/>
            <person name="Steindorff A."/>
            <person name="Hensen N."/>
            <person name="Bonometti L."/>
            <person name="Westerberg I."/>
            <person name="Brannstrom I.O."/>
            <person name="Guillou S."/>
            <person name="Cros-Aarteil S."/>
            <person name="Calhoun S."/>
            <person name="Haridas S."/>
            <person name="Kuo A."/>
            <person name="Mondo S."/>
            <person name="Pangilinan J."/>
            <person name="Riley R."/>
            <person name="Labutti K."/>
            <person name="Andreopoulos B."/>
            <person name="Lipzen A."/>
            <person name="Chen C."/>
            <person name="Yanf M."/>
            <person name="Daum C."/>
            <person name="Ng V."/>
            <person name="Clum A."/>
            <person name="Ohm R."/>
            <person name="Martin F."/>
            <person name="Silar P."/>
            <person name="Natvig D."/>
            <person name="Lalanne C."/>
            <person name="Gautier V."/>
            <person name="Ament-Velasquez S.L."/>
            <person name="Kruys A."/>
            <person name="Hutchinson M.I."/>
            <person name="Powell A.J."/>
            <person name="Barry K."/>
            <person name="Miller A.N."/>
            <person name="Grigoriev I.V."/>
            <person name="Debuchy R."/>
            <person name="Gladieux P."/>
            <person name="Thoren M.H."/>
            <person name="Johannesson H."/>
        </authorList>
    </citation>
    <scope>NUCLEOTIDE SEQUENCE</scope>
    <source>
        <strain evidence="7">PSN243</strain>
    </source>
</reference>
<evidence type="ECO:0000313" key="8">
    <source>
        <dbReference type="Proteomes" id="UP001321760"/>
    </source>
</evidence>
<dbReference type="EMBL" id="MU865978">
    <property type="protein sequence ID" value="KAK4444332.1"/>
    <property type="molecule type" value="Genomic_DNA"/>
</dbReference>
<feature type="transmembrane region" description="Helical" evidence="5">
    <location>
        <begin position="282"/>
        <end position="304"/>
    </location>
</feature>